<dbReference type="VEuPathDB" id="PiroplasmaDB:BBOV_IV003470"/>
<evidence type="ECO:0000313" key="1">
    <source>
        <dbReference type="EMBL" id="BAN66065.1"/>
    </source>
</evidence>
<dbReference type="eggNOG" id="ENOG502SF8Z">
    <property type="taxonomic scope" value="Eukaryota"/>
</dbReference>
<reference evidence="3" key="4">
    <citation type="journal article" date="2020" name="Data Brief">
        <title>Transcriptome dataset of Babesia bovis life stages within vertebrate and invertebrate hosts.</title>
        <authorList>
            <person name="Ueti M.W."/>
            <person name="Johnson W.C."/>
            <person name="Kappmeyer L.S."/>
            <person name="Herndon D.R."/>
            <person name="Mousel M.R."/>
            <person name="Reif K.E."/>
            <person name="Taus N.S."/>
            <person name="Ifeonu O.O."/>
            <person name="Silva J.C."/>
            <person name="Suarez C.E."/>
            <person name="Brayton K.A."/>
        </authorList>
    </citation>
    <scope>NUCLEOTIDE SEQUENCE [LARGE SCALE GENOMIC DNA]</scope>
</reference>
<accession>A7AVW7</accession>
<dbReference type="OMA" id="QVLWIAG"/>
<reference evidence="2" key="2">
    <citation type="submission" date="2007-08" db="EMBL/GenBank/DDBJ databases">
        <authorList>
            <person name="Nene V."/>
        </authorList>
    </citation>
    <scope>NUCLEOTIDE SEQUENCE</scope>
    <source>
        <strain evidence="2">T2Bo</strain>
    </source>
</reference>
<protein>
    <recommendedName>
        <fullName evidence="4">Mitochondrial import inner membrane translocase subunit TIM16</fullName>
    </recommendedName>
</protein>
<dbReference type="STRING" id="5865.A7AVW7"/>
<dbReference type="InterPro" id="IPR036869">
    <property type="entry name" value="J_dom_sf"/>
</dbReference>
<reference evidence="2 3" key="1">
    <citation type="journal article" date="2007" name="PLoS Pathog.">
        <title>Genome sequence of Babesia bovis and comparative analysis of apicomplexan hemoprotozoa.</title>
        <authorList>
            <person name="Brayton K.A."/>
            <person name="Lau A.O.T."/>
            <person name="Herndon D.R."/>
            <person name="Hannick L."/>
            <person name="Kappmeyer L.S."/>
            <person name="Berens S.J."/>
            <person name="Bidwell S.L."/>
            <person name="Brown W.C."/>
            <person name="Crabtree J."/>
            <person name="Fadrosh D."/>
            <person name="Feldblum T."/>
            <person name="Forberger H.A."/>
            <person name="Haas B.J."/>
            <person name="Howell J.M."/>
            <person name="Khouri H."/>
            <person name="Koo H."/>
            <person name="Mann D.J."/>
            <person name="Norimine J."/>
            <person name="Paulsen I.T."/>
            <person name="Radune D."/>
            <person name="Ren Q."/>
            <person name="Smith R.K. Jr."/>
            <person name="Suarez C.E."/>
            <person name="White O."/>
            <person name="Wortman J.R."/>
            <person name="Knowles D.P. Jr."/>
            <person name="McElwain T.F."/>
            <person name="Nene V.M."/>
        </authorList>
    </citation>
    <scope>NUCLEOTIDE SEQUENCE [LARGE SCALE GENOMIC DNA]</scope>
    <source>
        <strain evidence="2">T2Bo</strain>
    </source>
</reference>
<name>A7AVW7_BABBO</name>
<organism evidence="2 3">
    <name type="scientific">Babesia bovis</name>
    <dbReference type="NCBI Taxonomy" id="5865"/>
    <lineage>
        <taxon>Eukaryota</taxon>
        <taxon>Sar</taxon>
        <taxon>Alveolata</taxon>
        <taxon>Apicomplexa</taxon>
        <taxon>Aconoidasida</taxon>
        <taxon>Piroplasmida</taxon>
        <taxon>Babesiidae</taxon>
        <taxon>Babesia</taxon>
    </lineage>
</organism>
<sequence length="114" mass="12490">MIPLRPLARVVTQVLWIAGGSIVKATLNAYRESVAHNNAIGSSVIRRHMSPEEAVKILGLPSTKGIALEEVERAHQRLRSINMASNTFQGSPYLVERIDAAQTILKQHLGKSLP</sequence>
<evidence type="ECO:0000313" key="2">
    <source>
        <dbReference type="EMBL" id="EDO05943.1"/>
    </source>
</evidence>
<reference evidence="1" key="3">
    <citation type="journal article" date="2014" name="BMC Genomics">
        <title>The Babesia bovis gene and promoter model: an update from full-length EST analysis.</title>
        <authorList>
            <person name="Yamagishi J."/>
            <person name="Wakaguri H."/>
            <person name="Yokoyama N."/>
            <person name="Yamashita R."/>
            <person name="Suzuki Y."/>
            <person name="Xuan X."/>
            <person name="Igarashi I."/>
        </authorList>
    </citation>
    <scope>NUCLEOTIDE SEQUENCE</scope>
    <source>
        <strain evidence="1">Texas</strain>
    </source>
</reference>
<dbReference type="Gene3D" id="1.10.287.110">
    <property type="entry name" value="DnaJ domain"/>
    <property type="match status" value="1"/>
</dbReference>
<reference evidence="3" key="5">
    <citation type="journal article" date="2021" name="Int. J. Parasitol.">
        <title>Comparative analysis of gene expression between Babesia bovis blood stages and kinetes allowed by improved genome annotation.</title>
        <authorList>
            <person name="Ueti M.W."/>
            <person name="Johnson W.C."/>
            <person name="Kappmeyer L.S."/>
            <person name="Herndon D.R."/>
            <person name="Mousel M.R."/>
            <person name="Reif K.E."/>
            <person name="Taus N.S."/>
            <person name="Ifeonu O.O."/>
            <person name="Silva J.C."/>
            <person name="Suarez C.E."/>
            <person name="Brayton K.A."/>
        </authorList>
    </citation>
    <scope>NUCLEOTIDE SEQUENCE [LARGE SCALE GENOMIC DNA]</scope>
</reference>
<dbReference type="KEGG" id="bbo:BBOV_IV003470"/>
<dbReference type="Proteomes" id="UP000002173">
    <property type="component" value="Unassembled WGS sequence"/>
</dbReference>
<dbReference type="EMBL" id="AAXT01000004">
    <property type="protein sequence ID" value="EDO05943.1"/>
    <property type="molecule type" value="Genomic_DNA"/>
</dbReference>
<dbReference type="RefSeq" id="XP_001609511.1">
    <property type="nucleotide sequence ID" value="XM_001609461.1"/>
</dbReference>
<gene>
    <name evidence="1 2" type="ORF">BBOV_IV003470</name>
</gene>
<proteinExistence type="evidence at transcript level"/>
<dbReference type="AlphaFoldDB" id="A7AVW7"/>
<evidence type="ECO:0008006" key="4">
    <source>
        <dbReference type="Google" id="ProtNLM"/>
    </source>
</evidence>
<dbReference type="EMBL" id="AK442271">
    <property type="protein sequence ID" value="BAN66065.1"/>
    <property type="molecule type" value="mRNA"/>
</dbReference>
<dbReference type="GeneID" id="5477730"/>
<evidence type="ECO:0000313" key="3">
    <source>
        <dbReference type="Proteomes" id="UP000002173"/>
    </source>
</evidence>
<keyword evidence="3" id="KW-1185">Reference proteome</keyword>